<dbReference type="Pfam" id="PF22613">
    <property type="entry name" value="Transketolase_C_1"/>
    <property type="match status" value="1"/>
</dbReference>
<dbReference type="FunFam" id="3.40.50.970:FF:000045">
    <property type="entry name" value="Transketolase"/>
    <property type="match status" value="1"/>
</dbReference>
<evidence type="ECO:0000256" key="3">
    <source>
        <dbReference type="ARBA" id="ARBA00001941"/>
    </source>
</evidence>
<dbReference type="InterPro" id="IPR029061">
    <property type="entry name" value="THDP-binding"/>
</dbReference>
<dbReference type="RefSeq" id="WP_180499174.1">
    <property type="nucleotide sequence ID" value="NZ_CAIJCS010000014.1"/>
</dbReference>
<comment type="cofactor">
    <cofactor evidence="3">
        <name>Co(2+)</name>
        <dbReference type="ChEBI" id="CHEBI:48828"/>
    </cofactor>
</comment>
<dbReference type="EC" id="2.2.1.1" evidence="7 14"/>
<reference evidence="22 23" key="1">
    <citation type="submission" date="2020-06" db="EMBL/GenBank/DDBJ databases">
        <authorList>
            <person name="Criscuolo A."/>
        </authorList>
    </citation>
    <scope>NUCLEOTIDE SEQUENCE [LARGE SCALE GENOMIC DNA]</scope>
    <source>
        <strain evidence="22">1804121828</strain>
    </source>
</reference>
<feature type="domain" description="Transketolase-like pyrimidine-binding" evidence="21">
    <location>
        <begin position="353"/>
        <end position="525"/>
    </location>
</feature>
<sequence>MQNKKQLAVNTLRALSIDQIDEANSGHPGLPLGAAPMAWALWSEALQFERTDRNWPNRDRFILSAGHGSALLYSLFHVFGLGLEAEDLKNFRQLNSKTPGHPEYGHTDWVETTTGPLGAGISTAVGFAMAETRLAALYNEEGMELIDHHTYVLCGDGDLMEGISNEASSIAGTLELGKLIVLYDSNNITIEGDTSLSFKESIADRYRALGWQVLTVEDGTDVDAISKAIEEAKAETTKPTIIEIKTVIGFGSPLAGDAGVHGAPLGEEKNLATKEALGYDVAPFTVSDEVKEYVEELLAEKKKNYDAWKELEGRYKETYPEKYNDFLAHYDTKAQDLSFMDEESFWKPVEKDMATRASSHEILQRVAEGMGNLFGGSADLAPSNKSDMKGAGQYSVNNREGGNINFGVREHAMAAIVNGIYLHGGFRSYGATFLVFSDYMKPQIRLAALMGLPVSYILTHDSIGVGEDGPTHQPIEHLTMLRSIPNTITFRPADSTEVVAAWYTAMHSEEKPVSLILTRQSVLELEGSSKDALKGGYILKKETAKLDLILMASGSEVHLALEAAEAIETESFGVRVVSMPSQELFESQSDDYKEEVLPREVSKRVAVEAGATMSWYRYVGLDGMALGIDTFGASGNAKDVFETFGLTTEGVTASVKEYLNRR</sequence>
<comment type="function">
    <text evidence="4 20">Catalyzes the transfer of a two-carbon ketol group from a ketose donor to an aldose acceptor, via a covalent intermediate with the cofactor thiamine pyrophosphate.</text>
</comment>
<dbReference type="FunFam" id="3.40.50.920:FF:000003">
    <property type="entry name" value="Transketolase"/>
    <property type="match status" value="1"/>
</dbReference>
<dbReference type="NCBIfam" id="TIGR00232">
    <property type="entry name" value="tktlase_bact"/>
    <property type="match status" value="1"/>
</dbReference>
<comment type="cofactor">
    <cofactor evidence="1">
        <name>Ca(2+)</name>
        <dbReference type="ChEBI" id="CHEBI:29108"/>
    </cofactor>
</comment>
<dbReference type="GO" id="GO:0006098">
    <property type="term" value="P:pentose-phosphate shunt"/>
    <property type="evidence" value="ECO:0007669"/>
    <property type="project" value="TreeGrafter"/>
</dbReference>
<feature type="binding site" evidence="17">
    <location>
        <position position="436"/>
    </location>
    <ligand>
        <name>thiamine diphosphate</name>
        <dbReference type="ChEBI" id="CHEBI:58937"/>
    </ligand>
</feature>
<evidence type="ECO:0000256" key="6">
    <source>
        <dbReference type="ARBA" id="ARBA00011738"/>
    </source>
</evidence>
<comment type="cofactor">
    <cofactor evidence="18">
        <name>Mg(2+)</name>
        <dbReference type="ChEBI" id="CHEBI:18420"/>
    </cofactor>
    <text evidence="18">Binds 1 Mg(2+) ion per subunit. Can also utilize other divalent metal cations, such as Ca(2+), Mn(2+) and Co(2+).</text>
</comment>
<feature type="binding site" evidence="16">
    <location>
        <position position="472"/>
    </location>
    <ligand>
        <name>substrate</name>
    </ligand>
</feature>
<name>A0A6V6Y0L2_9FIRM</name>
<dbReference type="SUPFAM" id="SSF52518">
    <property type="entry name" value="Thiamin diphosphate-binding fold (THDP-binding)"/>
    <property type="match status" value="2"/>
</dbReference>
<evidence type="ECO:0000256" key="17">
    <source>
        <dbReference type="PIRSR" id="PIRSR605478-3"/>
    </source>
</evidence>
<evidence type="ECO:0000256" key="14">
    <source>
        <dbReference type="NCBIfam" id="TIGR00232"/>
    </source>
</evidence>
<feature type="binding site" evidence="16">
    <location>
        <position position="519"/>
    </location>
    <ligand>
        <name>substrate</name>
    </ligand>
</feature>
<feature type="site" description="Important for catalytic activity" evidence="19">
    <location>
        <position position="27"/>
    </location>
</feature>
<dbReference type="EMBL" id="CAIJCS010000014">
    <property type="protein sequence ID" value="CAC9926059.1"/>
    <property type="molecule type" value="Genomic_DNA"/>
</dbReference>
<dbReference type="SUPFAM" id="SSF52922">
    <property type="entry name" value="TK C-terminal domain-like"/>
    <property type="match status" value="1"/>
</dbReference>
<dbReference type="InterPro" id="IPR049557">
    <property type="entry name" value="Transketolase_CS"/>
</dbReference>
<dbReference type="PROSITE" id="PS00802">
    <property type="entry name" value="TRANSKETOLASE_2"/>
    <property type="match status" value="1"/>
</dbReference>
<feature type="binding site" evidence="16">
    <location>
        <position position="356"/>
    </location>
    <ligand>
        <name>substrate</name>
    </ligand>
</feature>
<protein>
    <recommendedName>
        <fullName evidence="7 14">Transketolase</fullName>
        <ecNumber evidence="7 14">2.2.1.1</ecNumber>
    </recommendedName>
</protein>
<evidence type="ECO:0000256" key="9">
    <source>
        <dbReference type="ARBA" id="ARBA00022723"/>
    </source>
</evidence>
<dbReference type="PANTHER" id="PTHR43522">
    <property type="entry name" value="TRANSKETOLASE"/>
    <property type="match status" value="1"/>
</dbReference>
<feature type="binding site" evidence="16">
    <location>
        <position position="383"/>
    </location>
    <ligand>
        <name>substrate</name>
    </ligand>
</feature>
<dbReference type="InterPro" id="IPR055152">
    <property type="entry name" value="Transketolase-like_C_2"/>
</dbReference>
<dbReference type="CDD" id="cd07033">
    <property type="entry name" value="TPP_PYR_DXS_TK_like"/>
    <property type="match status" value="1"/>
</dbReference>
<dbReference type="CDD" id="cd02012">
    <property type="entry name" value="TPP_TK"/>
    <property type="match status" value="1"/>
</dbReference>
<evidence type="ECO:0000256" key="18">
    <source>
        <dbReference type="PIRSR" id="PIRSR605478-4"/>
    </source>
</evidence>
<dbReference type="FunFam" id="3.40.50.970:FF:000004">
    <property type="entry name" value="Transketolase"/>
    <property type="match status" value="1"/>
</dbReference>
<evidence type="ECO:0000256" key="4">
    <source>
        <dbReference type="ARBA" id="ARBA00002931"/>
    </source>
</evidence>
<dbReference type="AlphaFoldDB" id="A0A6V6Y0L2"/>
<dbReference type="GO" id="GO:0046872">
    <property type="term" value="F:metal ion binding"/>
    <property type="evidence" value="ECO:0007669"/>
    <property type="project" value="UniProtKB-KW"/>
</dbReference>
<feature type="binding site" evidence="17">
    <location>
        <begin position="115"/>
        <end position="117"/>
    </location>
    <ligand>
        <name>thiamine diphosphate</name>
        <dbReference type="ChEBI" id="CHEBI:58937"/>
    </ligand>
</feature>
<feature type="binding site" evidence="17">
    <location>
        <position position="261"/>
    </location>
    <ligand>
        <name>thiamine diphosphate</name>
        <dbReference type="ChEBI" id="CHEBI:58937"/>
    </ligand>
</feature>
<evidence type="ECO:0000256" key="16">
    <source>
        <dbReference type="PIRSR" id="PIRSR605478-2"/>
    </source>
</evidence>
<evidence type="ECO:0000256" key="20">
    <source>
        <dbReference type="RuleBase" id="RU004996"/>
    </source>
</evidence>
<organism evidence="22 23">
    <name type="scientific">Aedoeadaptatus nemausensis</name>
    <dbReference type="NCBI Taxonomy" id="2582829"/>
    <lineage>
        <taxon>Bacteria</taxon>
        <taxon>Bacillati</taxon>
        <taxon>Bacillota</taxon>
        <taxon>Tissierellia</taxon>
        <taxon>Tissierellales</taxon>
        <taxon>Peptoniphilaceae</taxon>
        <taxon>Aedoeadaptatus</taxon>
    </lineage>
</organism>
<keyword evidence="12 17" id="KW-0786">Thiamine pyrophosphate</keyword>
<dbReference type="InterPro" id="IPR009014">
    <property type="entry name" value="Transketo_C/PFOR_II"/>
</dbReference>
<evidence type="ECO:0000256" key="13">
    <source>
        <dbReference type="ARBA" id="ARBA00049473"/>
    </source>
</evidence>
<dbReference type="InterPro" id="IPR020826">
    <property type="entry name" value="Transketolase_BS"/>
</dbReference>
<comment type="catalytic activity">
    <reaction evidence="13 20">
        <text>D-sedoheptulose 7-phosphate + D-glyceraldehyde 3-phosphate = aldehydo-D-ribose 5-phosphate + D-xylulose 5-phosphate</text>
        <dbReference type="Rhea" id="RHEA:10508"/>
        <dbReference type="ChEBI" id="CHEBI:57483"/>
        <dbReference type="ChEBI" id="CHEBI:57737"/>
        <dbReference type="ChEBI" id="CHEBI:58273"/>
        <dbReference type="ChEBI" id="CHEBI:59776"/>
        <dbReference type="EC" id="2.2.1.1"/>
    </reaction>
</comment>
<keyword evidence="9 18" id="KW-0479">Metal-binding</keyword>
<comment type="cofactor">
    <cofactor evidence="2">
        <name>Mn(2+)</name>
        <dbReference type="ChEBI" id="CHEBI:29035"/>
    </cofactor>
</comment>
<dbReference type="InterPro" id="IPR005474">
    <property type="entry name" value="Transketolase_N"/>
</dbReference>
<accession>A0A6V6Y0L2</accession>
<feature type="binding site" evidence="16">
    <location>
        <position position="460"/>
    </location>
    <ligand>
        <name>substrate</name>
    </ligand>
</feature>
<keyword evidence="23" id="KW-1185">Reference proteome</keyword>
<dbReference type="InterPro" id="IPR005475">
    <property type="entry name" value="Transketolase-like_Pyr-bd"/>
</dbReference>
<keyword evidence="10 20" id="KW-0106">Calcium</keyword>
<feature type="active site" description="Proton donor" evidence="15">
    <location>
        <position position="410"/>
    </location>
</feature>
<evidence type="ECO:0000256" key="1">
    <source>
        <dbReference type="ARBA" id="ARBA00001913"/>
    </source>
</evidence>
<dbReference type="GO" id="GO:0005829">
    <property type="term" value="C:cytosol"/>
    <property type="evidence" value="ECO:0007669"/>
    <property type="project" value="TreeGrafter"/>
</dbReference>
<feature type="binding site" evidence="16">
    <location>
        <position position="468"/>
    </location>
    <ligand>
        <name>substrate</name>
    </ligand>
</feature>
<dbReference type="InterPro" id="IPR033247">
    <property type="entry name" value="Transketolase_fam"/>
</dbReference>
<evidence type="ECO:0000256" key="2">
    <source>
        <dbReference type="ARBA" id="ARBA00001936"/>
    </source>
</evidence>
<keyword evidence="8 20" id="KW-0808">Transferase</keyword>
<feature type="binding site" evidence="16">
    <location>
        <position position="27"/>
    </location>
    <ligand>
        <name>substrate</name>
    </ligand>
</feature>
<evidence type="ECO:0000256" key="11">
    <source>
        <dbReference type="ARBA" id="ARBA00022842"/>
    </source>
</evidence>
<dbReference type="InterPro" id="IPR005478">
    <property type="entry name" value="Transketolase_bac-like"/>
</dbReference>
<dbReference type="PROSITE" id="PS00801">
    <property type="entry name" value="TRANSKETOLASE_1"/>
    <property type="match status" value="1"/>
</dbReference>
<dbReference type="Pfam" id="PF02779">
    <property type="entry name" value="Transket_pyr"/>
    <property type="match status" value="1"/>
</dbReference>
<comment type="caution">
    <text evidence="22">The sequence shown here is derived from an EMBL/GenBank/DDBJ whole genome shotgun (WGS) entry which is preliminary data.</text>
</comment>
<evidence type="ECO:0000256" key="5">
    <source>
        <dbReference type="ARBA" id="ARBA00007131"/>
    </source>
</evidence>
<dbReference type="SMART" id="SM00861">
    <property type="entry name" value="Transket_pyr"/>
    <property type="match status" value="1"/>
</dbReference>
<evidence type="ECO:0000256" key="19">
    <source>
        <dbReference type="PIRSR" id="PIRSR605478-5"/>
    </source>
</evidence>
<evidence type="ECO:0000256" key="15">
    <source>
        <dbReference type="PIRSR" id="PIRSR605478-1"/>
    </source>
</evidence>
<evidence type="ECO:0000256" key="8">
    <source>
        <dbReference type="ARBA" id="ARBA00022679"/>
    </source>
</evidence>
<comment type="cofactor">
    <cofactor evidence="17">
        <name>thiamine diphosphate</name>
        <dbReference type="ChEBI" id="CHEBI:58937"/>
    </cofactor>
    <text evidence="17">Binds 1 thiamine pyrophosphate per subunit. During the reaction, the substrate forms a covalent intermediate with the cofactor.</text>
</comment>
<feature type="site" description="Important for catalytic activity" evidence="19">
    <location>
        <position position="261"/>
    </location>
</feature>
<evidence type="ECO:0000256" key="12">
    <source>
        <dbReference type="ARBA" id="ARBA00023052"/>
    </source>
</evidence>
<dbReference type="Pfam" id="PF00456">
    <property type="entry name" value="Transketolase_N"/>
    <property type="match status" value="1"/>
</dbReference>
<evidence type="ECO:0000256" key="10">
    <source>
        <dbReference type="ARBA" id="ARBA00022837"/>
    </source>
</evidence>
<dbReference type="PANTHER" id="PTHR43522:SF2">
    <property type="entry name" value="TRANSKETOLASE 1-RELATED"/>
    <property type="match status" value="1"/>
</dbReference>
<keyword evidence="11 18" id="KW-0460">Magnesium</keyword>
<dbReference type="Proteomes" id="UP000586454">
    <property type="component" value="Unassembled WGS sequence"/>
</dbReference>
<comment type="similarity">
    <text evidence="5 20">Belongs to the transketolase family.</text>
</comment>
<feature type="binding site" evidence="17">
    <location>
        <position position="67"/>
    </location>
    <ligand>
        <name>thiamine diphosphate</name>
        <dbReference type="ChEBI" id="CHEBI:58937"/>
    </ligand>
</feature>
<proteinExistence type="inferred from homology"/>
<feature type="binding site" evidence="17">
    <location>
        <position position="186"/>
    </location>
    <ligand>
        <name>thiamine diphosphate</name>
        <dbReference type="ChEBI" id="CHEBI:58937"/>
    </ligand>
</feature>
<evidence type="ECO:0000256" key="7">
    <source>
        <dbReference type="ARBA" id="ARBA00013152"/>
    </source>
</evidence>
<comment type="cofactor">
    <cofactor evidence="20">
        <name>Mg(2+)</name>
        <dbReference type="ChEBI" id="CHEBI:18420"/>
    </cofactor>
    <cofactor evidence="20">
        <name>Ca(2+)</name>
        <dbReference type="ChEBI" id="CHEBI:29108"/>
    </cofactor>
    <cofactor evidence="20">
        <name>Mn(2+)</name>
        <dbReference type="ChEBI" id="CHEBI:29035"/>
    </cofactor>
    <cofactor evidence="20">
        <name>Co(2+)</name>
        <dbReference type="ChEBI" id="CHEBI:48828"/>
    </cofactor>
    <text evidence="20">Binds 1 Mg(2+) ion per subunit. Can also utilize other divalent metal cations, such as Ca(2+), Mn(2+) and Co(2+).</text>
</comment>
<dbReference type="GO" id="GO:0004802">
    <property type="term" value="F:transketolase activity"/>
    <property type="evidence" value="ECO:0007669"/>
    <property type="project" value="UniProtKB-UniRule"/>
</dbReference>
<dbReference type="Gene3D" id="3.40.50.970">
    <property type="match status" value="2"/>
</dbReference>
<feature type="binding site" evidence="17">
    <location>
        <position position="157"/>
    </location>
    <ligand>
        <name>thiamine diphosphate</name>
        <dbReference type="ChEBI" id="CHEBI:58937"/>
    </ligand>
</feature>
<comment type="subunit">
    <text evidence="6 20">Homodimer.</text>
</comment>
<gene>
    <name evidence="22" type="ORF">PEPNEM18_00659</name>
</gene>
<feature type="binding site" evidence="18">
    <location>
        <position position="156"/>
    </location>
    <ligand>
        <name>Mg(2+)</name>
        <dbReference type="ChEBI" id="CHEBI:18420"/>
    </ligand>
</feature>
<evidence type="ECO:0000313" key="23">
    <source>
        <dbReference type="Proteomes" id="UP000586454"/>
    </source>
</evidence>
<evidence type="ECO:0000313" key="22">
    <source>
        <dbReference type="EMBL" id="CAC9926059.1"/>
    </source>
</evidence>
<evidence type="ECO:0000259" key="21">
    <source>
        <dbReference type="SMART" id="SM00861"/>
    </source>
</evidence>
<feature type="binding site" evidence="16">
    <location>
        <position position="261"/>
    </location>
    <ligand>
        <name>substrate</name>
    </ligand>
</feature>
<dbReference type="Gene3D" id="3.40.50.920">
    <property type="match status" value="1"/>
</dbReference>
<feature type="binding site" evidence="18">
    <location>
        <position position="186"/>
    </location>
    <ligand>
        <name>Mg(2+)</name>
        <dbReference type="ChEBI" id="CHEBI:18420"/>
    </ligand>
</feature>
<feature type="binding site" evidence="18">
    <location>
        <position position="188"/>
    </location>
    <ligand>
        <name>Mg(2+)</name>
        <dbReference type="ChEBI" id="CHEBI:18420"/>
    </ligand>
</feature>